<accession>A0ABY7EMT8</accession>
<organism evidence="3 4">
    <name type="scientific">Mya arenaria</name>
    <name type="common">Soft-shell clam</name>
    <dbReference type="NCBI Taxonomy" id="6604"/>
    <lineage>
        <taxon>Eukaryota</taxon>
        <taxon>Metazoa</taxon>
        <taxon>Spiralia</taxon>
        <taxon>Lophotrochozoa</taxon>
        <taxon>Mollusca</taxon>
        <taxon>Bivalvia</taxon>
        <taxon>Autobranchia</taxon>
        <taxon>Heteroconchia</taxon>
        <taxon>Euheterodonta</taxon>
        <taxon>Imparidentia</taxon>
        <taxon>Neoheterodontei</taxon>
        <taxon>Myida</taxon>
        <taxon>Myoidea</taxon>
        <taxon>Myidae</taxon>
        <taxon>Mya</taxon>
    </lineage>
</organism>
<evidence type="ECO:0000256" key="1">
    <source>
        <dbReference type="SAM" id="Coils"/>
    </source>
</evidence>
<keyword evidence="1" id="KW-0175">Coiled coil</keyword>
<sequence>MDKYISTDALYEDIYDFDDLLEKPPSPVRPGGTYTVNGDGERRRPLYRPRVDDAPRLPPVIVTKVPDTCGPTGLPPIQPSRNSRLVMQSMDLKADDRRVRPSSRLQQNLLRGQSQTPVRDARVRIAKNVNQEKDPWSGSQKHQPNPSVSRDSNWDTDYKYLMDTDRFDPSNNPLVRKYEERQRLFGDIASATSAVHQKPNGDVISGLFENMVLSTSTAHETALDSKPPLAPRPPSVPKPEGIHQRVRANIHAARLVPRPPSAQKPEDHHVRANIGHRHVRNRTTDVDQNISVHRETALVRRPFTPLPKHVADIDDEVREAIRVQEELDELHRRIADEKRRKLDAYLGDMDLMRPTTAAAANCNLPGRTTPCPIPSAALPTKTREHVKQWDGHTAKRGVGFRSKLKKEATAPPARSNMSTVPEKIRLQMKKYFT</sequence>
<evidence type="ECO:0000313" key="4">
    <source>
        <dbReference type="Proteomes" id="UP001164746"/>
    </source>
</evidence>
<feature type="region of interest" description="Disordered" evidence="2">
    <location>
        <begin position="95"/>
        <end position="154"/>
    </location>
</feature>
<protein>
    <submittedName>
        <fullName evidence="3">Uncharacterized protein</fullName>
    </submittedName>
</protein>
<feature type="coiled-coil region" evidence="1">
    <location>
        <begin position="313"/>
        <end position="340"/>
    </location>
</feature>
<name>A0ABY7EMT8_MYAAR</name>
<proteinExistence type="predicted"/>
<gene>
    <name evidence="3" type="ORF">MAR_018459</name>
</gene>
<keyword evidence="4" id="KW-1185">Reference proteome</keyword>
<evidence type="ECO:0000256" key="2">
    <source>
        <dbReference type="SAM" id="MobiDB-lite"/>
    </source>
</evidence>
<feature type="compositionally biased region" description="Polar residues" evidence="2">
    <location>
        <begin position="103"/>
        <end position="117"/>
    </location>
</feature>
<reference evidence="3" key="1">
    <citation type="submission" date="2022-11" db="EMBL/GenBank/DDBJ databases">
        <title>Centuries of genome instability and evolution in soft-shell clam transmissible cancer (bioRxiv).</title>
        <authorList>
            <person name="Hart S.F.M."/>
            <person name="Yonemitsu M.A."/>
            <person name="Giersch R.M."/>
            <person name="Beal B.F."/>
            <person name="Arriagada G."/>
            <person name="Davis B.W."/>
            <person name="Ostrander E.A."/>
            <person name="Goff S.P."/>
            <person name="Metzger M.J."/>
        </authorList>
    </citation>
    <scope>NUCLEOTIDE SEQUENCE</scope>
    <source>
        <strain evidence="3">MELC-2E11</strain>
        <tissue evidence="3">Siphon/mantle</tissue>
    </source>
</reference>
<evidence type="ECO:0000313" key="3">
    <source>
        <dbReference type="EMBL" id="WAR08501.1"/>
    </source>
</evidence>
<dbReference type="EMBL" id="CP111017">
    <property type="protein sequence ID" value="WAR08501.1"/>
    <property type="molecule type" value="Genomic_DNA"/>
</dbReference>
<feature type="compositionally biased region" description="Basic and acidic residues" evidence="2">
    <location>
        <begin position="39"/>
        <end position="54"/>
    </location>
</feature>
<feature type="region of interest" description="Disordered" evidence="2">
    <location>
        <begin position="22"/>
        <end position="54"/>
    </location>
</feature>
<dbReference type="Proteomes" id="UP001164746">
    <property type="component" value="Chromosome 6"/>
</dbReference>
<feature type="compositionally biased region" description="Polar residues" evidence="2">
    <location>
        <begin position="137"/>
        <end position="151"/>
    </location>
</feature>